<feature type="binding site" evidence="9">
    <location>
        <begin position="150"/>
        <end position="153"/>
    </location>
    <ligand>
        <name>substrate</name>
    </ligand>
</feature>
<accession>A0AAW7ZC93</accession>
<dbReference type="Gene3D" id="1.20.5.100">
    <property type="entry name" value="Cytochrome c1, transmembrane anchor, C-terminal"/>
    <property type="match status" value="1"/>
</dbReference>
<name>A0AAW7ZC93_9FIRM</name>
<dbReference type="SUPFAM" id="SSF51735">
    <property type="entry name" value="NAD(P)-binding Rossmann-fold domains"/>
    <property type="match status" value="1"/>
</dbReference>
<feature type="binding site" evidence="10">
    <location>
        <position position="325"/>
    </location>
    <ligand>
        <name>NAD(+)</name>
        <dbReference type="ChEBI" id="CHEBI:57540"/>
    </ligand>
</feature>
<evidence type="ECO:0000256" key="6">
    <source>
        <dbReference type="ARBA" id="ARBA00047473"/>
    </source>
</evidence>
<dbReference type="Pfam" id="PF00984">
    <property type="entry name" value="UDPG_MGDP_dh"/>
    <property type="match status" value="1"/>
</dbReference>
<dbReference type="InterPro" id="IPR028357">
    <property type="entry name" value="UDPglc_DH_bac"/>
</dbReference>
<protein>
    <recommendedName>
        <fullName evidence="3 7">UDP-glucose 6-dehydrogenase</fullName>
        <ecNumber evidence="3 7">1.1.1.22</ecNumber>
    </recommendedName>
</protein>
<feature type="domain" description="UDP-glucose/GDP-mannose dehydrogenase C-terminal" evidence="11">
    <location>
        <begin position="311"/>
        <end position="412"/>
    </location>
</feature>
<dbReference type="InterPro" id="IPR017476">
    <property type="entry name" value="UDP-Glc/GDP-Man"/>
</dbReference>
<dbReference type="Pfam" id="PF03720">
    <property type="entry name" value="UDPG_MGDP_dh_C"/>
    <property type="match status" value="1"/>
</dbReference>
<keyword evidence="4 7" id="KW-0560">Oxidoreductase</keyword>
<evidence type="ECO:0000313" key="12">
    <source>
        <dbReference type="EMBL" id="MDO7786779.1"/>
    </source>
</evidence>
<dbReference type="GO" id="GO:0000271">
    <property type="term" value="P:polysaccharide biosynthetic process"/>
    <property type="evidence" value="ECO:0007669"/>
    <property type="project" value="InterPro"/>
</dbReference>
<evidence type="ECO:0000256" key="8">
    <source>
        <dbReference type="PIRSR" id="PIRSR500134-1"/>
    </source>
</evidence>
<dbReference type="Proteomes" id="UP001172911">
    <property type="component" value="Unassembled WGS sequence"/>
</dbReference>
<dbReference type="RefSeq" id="WP_304541883.1">
    <property type="nucleotide sequence ID" value="NZ_JARPTC010000007.1"/>
</dbReference>
<dbReference type="PIRSF" id="PIRSF000124">
    <property type="entry name" value="UDPglc_GDPman_dh"/>
    <property type="match status" value="1"/>
</dbReference>
<dbReference type="SUPFAM" id="SSF52413">
    <property type="entry name" value="UDP-glucose/GDP-mannose dehydrogenase C-terminal domain"/>
    <property type="match status" value="1"/>
</dbReference>
<dbReference type="Gene3D" id="3.40.50.720">
    <property type="entry name" value="NAD(P)-binding Rossmann-like Domain"/>
    <property type="match status" value="2"/>
</dbReference>
<evidence type="ECO:0000259" key="11">
    <source>
        <dbReference type="SMART" id="SM00984"/>
    </source>
</evidence>
<dbReference type="PANTHER" id="PTHR43750">
    <property type="entry name" value="UDP-GLUCOSE 6-DEHYDROGENASE TUAD"/>
    <property type="match status" value="1"/>
</dbReference>
<dbReference type="GO" id="GO:0003979">
    <property type="term" value="F:UDP-glucose 6-dehydrogenase activity"/>
    <property type="evidence" value="ECO:0007669"/>
    <property type="project" value="UniProtKB-EC"/>
</dbReference>
<evidence type="ECO:0000256" key="1">
    <source>
        <dbReference type="ARBA" id="ARBA00004701"/>
    </source>
</evidence>
<feature type="binding site" evidence="10">
    <location>
        <position position="153"/>
    </location>
    <ligand>
        <name>NAD(+)</name>
        <dbReference type="ChEBI" id="CHEBI:57540"/>
    </ligand>
</feature>
<reference evidence="12" key="1">
    <citation type="journal article" date="2023" name="J. Hazard. Mater.">
        <title>Anaerobic biodegradation of pyrene and benzo[a]pyrene by a new sulfate-reducing Desulforamulus aquiferis strain DSA.</title>
        <authorList>
            <person name="Zhang Z."/>
            <person name="Sun J."/>
            <person name="Gong X."/>
            <person name="Wang C."/>
            <person name="Wang H."/>
        </authorList>
    </citation>
    <scope>NUCLEOTIDE SEQUENCE</scope>
    <source>
        <strain evidence="12">DSA</strain>
    </source>
</reference>
<feature type="binding site" evidence="10">
    <location>
        <position position="86"/>
    </location>
    <ligand>
        <name>NAD(+)</name>
        <dbReference type="ChEBI" id="CHEBI:57540"/>
    </ligand>
</feature>
<dbReference type="PIRSF" id="PIRSF500134">
    <property type="entry name" value="UDPglc_DH_bac"/>
    <property type="match status" value="1"/>
</dbReference>
<feature type="binding site" evidence="9">
    <location>
        <begin position="247"/>
        <end position="251"/>
    </location>
    <ligand>
        <name>substrate</name>
    </ligand>
</feature>
<dbReference type="SMART" id="SM00984">
    <property type="entry name" value="UDPG_MGDP_dh_C"/>
    <property type="match status" value="1"/>
</dbReference>
<comment type="similarity">
    <text evidence="2 7">Belongs to the UDP-glucose/GDP-mannose dehydrogenase family.</text>
</comment>
<dbReference type="NCBIfam" id="TIGR03026">
    <property type="entry name" value="NDP-sugDHase"/>
    <property type="match status" value="1"/>
</dbReference>
<feature type="active site" description="Nucleophile" evidence="8">
    <location>
        <position position="258"/>
    </location>
</feature>
<feature type="binding site" evidence="10">
    <location>
        <position position="261"/>
    </location>
    <ligand>
        <name>NAD(+)</name>
        <dbReference type="ChEBI" id="CHEBI:57540"/>
    </ligand>
</feature>
<organism evidence="12 13">
    <name type="scientific">Desulforamulus aquiferis</name>
    <dbReference type="NCBI Taxonomy" id="1397668"/>
    <lineage>
        <taxon>Bacteria</taxon>
        <taxon>Bacillati</taxon>
        <taxon>Bacillota</taxon>
        <taxon>Clostridia</taxon>
        <taxon>Eubacteriales</taxon>
        <taxon>Peptococcaceae</taxon>
        <taxon>Desulforamulus</taxon>
    </lineage>
</organism>
<dbReference type="InterPro" id="IPR036220">
    <property type="entry name" value="UDP-Glc/GDP-Man_DH_C_sf"/>
</dbReference>
<evidence type="ECO:0000256" key="10">
    <source>
        <dbReference type="PIRSR" id="PIRSR500134-3"/>
    </source>
</evidence>
<evidence type="ECO:0000256" key="5">
    <source>
        <dbReference type="ARBA" id="ARBA00023027"/>
    </source>
</evidence>
<comment type="catalytic activity">
    <reaction evidence="6 7">
        <text>UDP-alpha-D-glucose + 2 NAD(+) + H2O = UDP-alpha-D-glucuronate + 2 NADH + 3 H(+)</text>
        <dbReference type="Rhea" id="RHEA:23596"/>
        <dbReference type="ChEBI" id="CHEBI:15377"/>
        <dbReference type="ChEBI" id="CHEBI:15378"/>
        <dbReference type="ChEBI" id="CHEBI:57540"/>
        <dbReference type="ChEBI" id="CHEBI:57945"/>
        <dbReference type="ChEBI" id="CHEBI:58052"/>
        <dbReference type="ChEBI" id="CHEBI:58885"/>
        <dbReference type="EC" id="1.1.1.22"/>
    </reaction>
</comment>
<dbReference type="EMBL" id="JARPTC010000007">
    <property type="protein sequence ID" value="MDO7786779.1"/>
    <property type="molecule type" value="Genomic_DNA"/>
</dbReference>
<comment type="pathway">
    <text evidence="1">Nucleotide-sugar biosynthesis; UDP-alpha-D-glucuronate biosynthesis; UDP-alpha-D-glucuronate from UDP-alpha-D-glucose: step 1/1.</text>
</comment>
<dbReference type="AlphaFoldDB" id="A0AAW7ZC93"/>
<feature type="binding site" evidence="9">
    <location>
        <position position="255"/>
    </location>
    <ligand>
        <name>substrate</name>
    </ligand>
</feature>
<evidence type="ECO:0000256" key="2">
    <source>
        <dbReference type="ARBA" id="ARBA00006601"/>
    </source>
</evidence>
<evidence type="ECO:0000256" key="4">
    <source>
        <dbReference type="ARBA" id="ARBA00023002"/>
    </source>
</evidence>
<dbReference type="InterPro" id="IPR014026">
    <property type="entry name" value="UDP-Glc/GDP-Man_DH_dimer"/>
</dbReference>
<dbReference type="GO" id="GO:0051287">
    <property type="term" value="F:NAD binding"/>
    <property type="evidence" value="ECO:0007669"/>
    <property type="project" value="InterPro"/>
</dbReference>
<evidence type="ECO:0000256" key="3">
    <source>
        <dbReference type="ARBA" id="ARBA00012954"/>
    </source>
</evidence>
<dbReference type="PROSITE" id="PS51257">
    <property type="entry name" value="PROKAR_LIPOPROTEIN"/>
    <property type="match status" value="1"/>
</dbReference>
<dbReference type="PANTHER" id="PTHR43750:SF3">
    <property type="entry name" value="UDP-GLUCOSE 6-DEHYDROGENASE TUAD"/>
    <property type="match status" value="1"/>
</dbReference>
<keyword evidence="5 7" id="KW-0520">NAD</keyword>
<keyword evidence="13" id="KW-1185">Reference proteome</keyword>
<dbReference type="InterPro" id="IPR036291">
    <property type="entry name" value="NAD(P)-bd_dom_sf"/>
</dbReference>
<feature type="binding site" evidence="9">
    <location>
        <position position="318"/>
    </location>
    <ligand>
        <name>substrate</name>
    </ligand>
</feature>
<comment type="caution">
    <text evidence="12">The sequence shown here is derived from an EMBL/GenBank/DDBJ whole genome shotgun (WGS) entry which is preliminary data.</text>
</comment>
<dbReference type="InterPro" id="IPR008927">
    <property type="entry name" value="6-PGluconate_DH-like_C_sf"/>
</dbReference>
<dbReference type="InterPro" id="IPR014027">
    <property type="entry name" value="UDP-Glc/GDP-Man_DH_C"/>
</dbReference>
<feature type="binding site" evidence="9">
    <location>
        <position position="202"/>
    </location>
    <ligand>
        <name>substrate</name>
    </ligand>
</feature>
<dbReference type="Pfam" id="PF03721">
    <property type="entry name" value="UDPG_MGDP_dh_N"/>
    <property type="match status" value="1"/>
</dbReference>
<feature type="binding site" evidence="10">
    <location>
        <position position="121"/>
    </location>
    <ligand>
        <name>NAD(+)</name>
        <dbReference type="ChEBI" id="CHEBI:57540"/>
    </ligand>
</feature>
<evidence type="ECO:0000256" key="7">
    <source>
        <dbReference type="PIRNR" id="PIRNR000124"/>
    </source>
</evidence>
<dbReference type="InterPro" id="IPR001732">
    <property type="entry name" value="UDP-Glc/GDP-Man_DH_N"/>
</dbReference>
<sequence>MKRIAVIGAGYVGLVAACCLAKSKFEVICIERDQDKINQLVKGIIPFYEEGLQELLVAGLESERLKFSQNFADCKGLEVLMVAVGTPSQVDGRVDLSQIYQVMRDIKHYDLRPKVLVMKSTVPPGLGEQLKKRFLANSECETAYVSNPEFLREGQAIKDWYFPDRIVLGGDFPKALELVESLFINISAPVVKMDVTSAEMVKYASNAFLATKISFINEIGNLCELVGADITPVAQAVGMDRRIGDQFLKAGLGYGGSCFPKDTRGLDFLSTLKGHTFNLLKAVIEVNTRQRILAVRKLCNSLGSLHGKKIGVLGLTFKPDTDDIRESPALEIIKFLLDEGAQVTAYDPMANISKLNSMDFNLCLNAMSAASGCHALVLATEWPEFINLDWGAVQKEMREPFLILDGRNSLNAQNMSVLGFQYVGMGKL</sequence>
<dbReference type="SUPFAM" id="SSF48179">
    <property type="entry name" value="6-phosphogluconate dehydrogenase C-terminal domain-like"/>
    <property type="match status" value="1"/>
</dbReference>
<gene>
    <name evidence="12" type="ORF">P6N53_06035</name>
</gene>
<feature type="binding site" evidence="10">
    <location>
        <position position="36"/>
    </location>
    <ligand>
        <name>NAD(+)</name>
        <dbReference type="ChEBI" id="CHEBI:57540"/>
    </ligand>
</feature>
<evidence type="ECO:0000256" key="9">
    <source>
        <dbReference type="PIRSR" id="PIRSR500134-2"/>
    </source>
</evidence>
<dbReference type="EC" id="1.1.1.22" evidence="3 7"/>
<proteinExistence type="inferred from homology"/>
<reference evidence="12" key="2">
    <citation type="submission" date="2023-03" db="EMBL/GenBank/DDBJ databases">
        <authorList>
            <person name="Zhang Z."/>
        </authorList>
    </citation>
    <scope>NUCLEOTIDE SEQUENCE</scope>
    <source>
        <strain evidence="12">DSA</strain>
    </source>
</reference>
<evidence type="ECO:0000313" key="13">
    <source>
        <dbReference type="Proteomes" id="UP001172911"/>
    </source>
</evidence>